<dbReference type="PANTHER" id="PTHR43537:SF5">
    <property type="entry name" value="UXU OPERON TRANSCRIPTIONAL REGULATOR"/>
    <property type="match status" value="1"/>
</dbReference>
<dbReference type="GO" id="GO:0003677">
    <property type="term" value="F:DNA binding"/>
    <property type="evidence" value="ECO:0007669"/>
    <property type="project" value="UniProtKB-KW"/>
</dbReference>
<dbReference type="AlphaFoldDB" id="A0A2R8CGN1"/>
<dbReference type="SUPFAM" id="SSF48008">
    <property type="entry name" value="GntR ligand-binding domain-like"/>
    <property type="match status" value="1"/>
</dbReference>
<dbReference type="Pfam" id="PF07729">
    <property type="entry name" value="FCD"/>
    <property type="match status" value="1"/>
</dbReference>
<dbReference type="InterPro" id="IPR036388">
    <property type="entry name" value="WH-like_DNA-bd_sf"/>
</dbReference>
<evidence type="ECO:0000259" key="4">
    <source>
        <dbReference type="PROSITE" id="PS50949"/>
    </source>
</evidence>
<dbReference type="SMART" id="SM00895">
    <property type="entry name" value="FCD"/>
    <property type="match status" value="1"/>
</dbReference>
<dbReference type="InterPro" id="IPR036390">
    <property type="entry name" value="WH_DNA-bd_sf"/>
</dbReference>
<keyword evidence="1" id="KW-0805">Transcription regulation</keyword>
<evidence type="ECO:0000256" key="2">
    <source>
        <dbReference type="ARBA" id="ARBA00023125"/>
    </source>
</evidence>
<dbReference type="Gene3D" id="1.10.10.10">
    <property type="entry name" value="Winged helix-like DNA-binding domain superfamily/Winged helix DNA-binding domain"/>
    <property type="match status" value="1"/>
</dbReference>
<dbReference type="PROSITE" id="PS50949">
    <property type="entry name" value="HTH_GNTR"/>
    <property type="match status" value="1"/>
</dbReference>
<keyword evidence="6" id="KW-1185">Reference proteome</keyword>
<keyword evidence="2" id="KW-0238">DNA-binding</keyword>
<dbReference type="SUPFAM" id="SSF46785">
    <property type="entry name" value="Winged helix' DNA-binding domain"/>
    <property type="match status" value="1"/>
</dbReference>
<feature type="domain" description="HTH gntR-type" evidence="4">
    <location>
        <begin position="10"/>
        <end position="80"/>
    </location>
</feature>
<dbReference type="Proteomes" id="UP000244934">
    <property type="component" value="Unassembled WGS sequence"/>
</dbReference>
<dbReference type="Pfam" id="PF00392">
    <property type="entry name" value="GntR"/>
    <property type="match status" value="1"/>
</dbReference>
<protein>
    <submittedName>
        <fullName evidence="5">HTH-type transcriptional regulator LutR</fullName>
    </submittedName>
</protein>
<dbReference type="EMBL" id="ONZI01000001">
    <property type="protein sequence ID" value="SPJ32037.1"/>
    <property type="molecule type" value="Genomic_DNA"/>
</dbReference>
<keyword evidence="3" id="KW-0804">Transcription</keyword>
<dbReference type="InterPro" id="IPR008920">
    <property type="entry name" value="TF_FadR/GntR_C"/>
</dbReference>
<evidence type="ECO:0000256" key="1">
    <source>
        <dbReference type="ARBA" id="ARBA00023015"/>
    </source>
</evidence>
<dbReference type="PANTHER" id="PTHR43537">
    <property type="entry name" value="TRANSCRIPTIONAL REGULATOR, GNTR FAMILY"/>
    <property type="match status" value="1"/>
</dbReference>
<organism evidence="5 6">
    <name type="scientific">Kushneria phyllosphaerae</name>
    <dbReference type="NCBI Taxonomy" id="2100822"/>
    <lineage>
        <taxon>Bacteria</taxon>
        <taxon>Pseudomonadati</taxon>
        <taxon>Pseudomonadota</taxon>
        <taxon>Gammaproteobacteria</taxon>
        <taxon>Oceanospirillales</taxon>
        <taxon>Halomonadaceae</taxon>
        <taxon>Kushneria</taxon>
    </lineage>
</organism>
<dbReference type="GO" id="GO:0003700">
    <property type="term" value="F:DNA-binding transcription factor activity"/>
    <property type="evidence" value="ECO:0007669"/>
    <property type="project" value="InterPro"/>
</dbReference>
<gene>
    <name evidence="5" type="primary">lutR_1</name>
    <name evidence="5" type="ORF">KSP9073_00037</name>
</gene>
<sequence length="250" mass="28543">MASDPFNCDVAMTDTLLARLRELVTITRMDEQGRLRLPPERELATHFGLQRSSLREHLATLEHLGFIERTQGRGTFLKMPKPDFVQLYFDLALQLNYVSVEALESAREMMEREIVQQAARLAEDRDVDILAALCDRIKHATSIEEGINADYEFHEQLAWMTRNPVIMMLFQGLASVLKQVLHHRRVLVRRSRDSAEQTNATHDAIVEALKARNPEAARQAMSAHFEVWNEQSLRIQSLRSAPGAPTVSQD</sequence>
<dbReference type="Gene3D" id="1.20.120.530">
    <property type="entry name" value="GntR ligand-binding domain-like"/>
    <property type="match status" value="1"/>
</dbReference>
<evidence type="ECO:0000256" key="3">
    <source>
        <dbReference type="ARBA" id="ARBA00023163"/>
    </source>
</evidence>
<dbReference type="InterPro" id="IPR011711">
    <property type="entry name" value="GntR_C"/>
</dbReference>
<name>A0A2R8CGN1_9GAMM</name>
<evidence type="ECO:0000313" key="5">
    <source>
        <dbReference type="EMBL" id="SPJ32037.1"/>
    </source>
</evidence>
<dbReference type="SMART" id="SM00345">
    <property type="entry name" value="HTH_GNTR"/>
    <property type="match status" value="1"/>
</dbReference>
<reference evidence="6" key="1">
    <citation type="submission" date="2018-03" db="EMBL/GenBank/DDBJ databases">
        <authorList>
            <person name="Navarro De La Torre S."/>
        </authorList>
    </citation>
    <scope>NUCLEOTIDE SEQUENCE [LARGE SCALE GENOMIC DNA]</scope>
    <source>
        <strain evidence="6">EAod3</strain>
    </source>
</reference>
<proteinExistence type="predicted"/>
<dbReference type="InterPro" id="IPR000524">
    <property type="entry name" value="Tscrpt_reg_HTH_GntR"/>
</dbReference>
<dbReference type="PRINTS" id="PR00035">
    <property type="entry name" value="HTHGNTR"/>
</dbReference>
<accession>A0A2R8CGN1</accession>
<evidence type="ECO:0000313" key="6">
    <source>
        <dbReference type="Proteomes" id="UP000244934"/>
    </source>
</evidence>